<feature type="transmembrane region" description="Helical" evidence="7">
    <location>
        <begin position="1056"/>
        <end position="1077"/>
    </location>
</feature>
<evidence type="ECO:0000256" key="4">
    <source>
        <dbReference type="ARBA" id="ARBA00022475"/>
    </source>
</evidence>
<dbReference type="InterPro" id="IPR038050">
    <property type="entry name" value="Neuro_actylchol_rec"/>
</dbReference>
<keyword evidence="6" id="KW-0407">Ion channel</keyword>
<evidence type="ECO:0000259" key="8">
    <source>
        <dbReference type="Pfam" id="PF02931"/>
    </source>
</evidence>
<evidence type="ECO:0000259" key="9">
    <source>
        <dbReference type="Pfam" id="PF03190"/>
    </source>
</evidence>
<feature type="domain" description="Neurotransmitter-gated ion-channel ligand-binding" evidence="8">
    <location>
        <begin position="785"/>
        <end position="952"/>
    </location>
</feature>
<dbReference type="PANTHER" id="PTHR42899:SF1">
    <property type="entry name" value="SPERMATOGENESIS-ASSOCIATED PROTEIN 20"/>
    <property type="match status" value="1"/>
</dbReference>
<dbReference type="AlphaFoldDB" id="A0AAD4NAA2"/>
<dbReference type="InterPro" id="IPR036719">
    <property type="entry name" value="Neuro-gated_channel_TM_sf"/>
</dbReference>
<evidence type="ECO:0000256" key="6">
    <source>
        <dbReference type="ARBA" id="ARBA00023303"/>
    </source>
</evidence>
<keyword evidence="11" id="KW-1185">Reference proteome</keyword>
<dbReference type="SUPFAM" id="SSF52833">
    <property type="entry name" value="Thioredoxin-like"/>
    <property type="match status" value="1"/>
</dbReference>
<dbReference type="GO" id="GO:0004888">
    <property type="term" value="F:transmembrane signaling receptor activity"/>
    <property type="evidence" value="ECO:0007669"/>
    <property type="project" value="InterPro"/>
</dbReference>
<evidence type="ECO:0000256" key="5">
    <source>
        <dbReference type="ARBA" id="ARBA00023065"/>
    </source>
</evidence>
<dbReference type="InterPro" id="IPR004879">
    <property type="entry name" value="Ssp411-like_TRX"/>
</dbReference>
<dbReference type="PANTHER" id="PTHR42899">
    <property type="entry name" value="SPERMATOGENESIS-ASSOCIATED PROTEIN 20"/>
    <property type="match status" value="1"/>
</dbReference>
<accession>A0AAD4NAA2</accession>
<dbReference type="GO" id="GO:0005230">
    <property type="term" value="F:extracellular ligand-gated monoatomic ion channel activity"/>
    <property type="evidence" value="ECO:0007669"/>
    <property type="project" value="InterPro"/>
</dbReference>
<feature type="transmembrane region" description="Helical" evidence="7">
    <location>
        <begin position="1029"/>
        <end position="1049"/>
    </location>
</feature>
<keyword evidence="7" id="KW-1133">Transmembrane helix</keyword>
<dbReference type="InterPro" id="IPR008928">
    <property type="entry name" value="6-hairpin_glycosidase_sf"/>
</dbReference>
<dbReference type="Pfam" id="PF03190">
    <property type="entry name" value="Thioredox_DsbH"/>
    <property type="match status" value="1"/>
</dbReference>
<feature type="domain" description="Spermatogenesis-associated protein 20-like TRX" evidence="9">
    <location>
        <begin position="10"/>
        <end position="170"/>
    </location>
</feature>
<dbReference type="InterPro" id="IPR006202">
    <property type="entry name" value="Neur_chan_lig-bd"/>
</dbReference>
<comment type="subcellular location">
    <subcellularLocation>
        <location evidence="2">Cell membrane</location>
    </subcellularLocation>
    <subcellularLocation>
        <location evidence="1">Membrane</location>
        <topology evidence="1">Multi-pass membrane protein</topology>
    </subcellularLocation>
</comment>
<dbReference type="Gene3D" id="3.40.30.10">
    <property type="entry name" value="Glutaredoxin"/>
    <property type="match status" value="1"/>
</dbReference>
<evidence type="ECO:0000313" key="10">
    <source>
        <dbReference type="EMBL" id="KAI1720382.1"/>
    </source>
</evidence>
<dbReference type="Gene3D" id="1.20.58.390">
    <property type="entry name" value="Neurotransmitter-gated ion-channel transmembrane domain"/>
    <property type="match status" value="1"/>
</dbReference>
<gene>
    <name evidence="10" type="ORF">DdX_05770</name>
</gene>
<dbReference type="InterPro" id="IPR006028">
    <property type="entry name" value="GABAA/Glycine_rcpt"/>
</dbReference>
<dbReference type="InterPro" id="IPR024705">
    <property type="entry name" value="Ssp411"/>
</dbReference>
<keyword evidence="7" id="KW-0472">Membrane</keyword>
<dbReference type="InterPro" id="IPR036249">
    <property type="entry name" value="Thioredoxin-like_sf"/>
</dbReference>
<dbReference type="Pfam" id="PF02931">
    <property type="entry name" value="Neur_chan_LBD"/>
    <property type="match status" value="1"/>
</dbReference>
<evidence type="ECO:0000256" key="3">
    <source>
        <dbReference type="ARBA" id="ARBA00022448"/>
    </source>
</evidence>
<organism evidence="10 11">
    <name type="scientific">Ditylenchus destructor</name>
    <dbReference type="NCBI Taxonomy" id="166010"/>
    <lineage>
        <taxon>Eukaryota</taxon>
        <taxon>Metazoa</taxon>
        <taxon>Ecdysozoa</taxon>
        <taxon>Nematoda</taxon>
        <taxon>Chromadorea</taxon>
        <taxon>Rhabditida</taxon>
        <taxon>Tylenchina</taxon>
        <taxon>Tylenchomorpha</taxon>
        <taxon>Sphaerularioidea</taxon>
        <taxon>Anguinidae</taxon>
        <taxon>Anguininae</taxon>
        <taxon>Ditylenchus</taxon>
    </lineage>
</organism>
<sequence length="1168" mass="131617">MSSEIDKHPNSLINEKSPYLRQHAYNPVQWYPWGEEAFRKAKELNRPIFLSVGYSTCHWCHVMEHESFEDETIGKYLNDNFVSIKVDREERPDVDKLYMSFIQAISGGGGWPMSVFLTPNLEPITGGTYFPPADSFGRPGFLSVLKMISDKWNNRQAELKQQGQSLAKAIREGLKQTMAGNVPNAEDSFEKCYKHFSGEFDEVNGGFGNAPKFPQPVNLDFLLAYHATDKLSTNGKRALEMVQMTLQKMTDGGIHDHVGKGFHRYSVDSTWHVPHFEKMLYDQGQLLSTYSNFYKLTGVFKETIEDIADYVRNNLSHTLGGFFSAEDADSHPTHDAKKKKEGAFCVWTKREIEEVLENRPARHNENVTLDEIFCKVFNVLDSGNVPSRSDPHGELKDQNVLKSIDPPTLESYAKECRMSREKLLQCINDAKGFLRERRSQRPPPHLDNKFITSWNGLAISGFCAAASALGRNDYRERAEKAVEFVRKYLMQDGNLLRSAYVNETDGGVVQIASPIKGFADDYAFFIQALLDLYELNFDDSLLALAADLQAKQDDLFWDKENNSGYYLARADDPSIFARMQEEQDGAEPSTNSVAVSNLLRLAALANDNNYRLRAENCFKGCAARLGKYPYILSKMLISLRAYFHSPPQIIILGKKSDEVAQSMVAIAQAKFYPLKMLVFIDIEEKKLDRWLLQHNSHVKSMVDSSSSSENIGYVCRNFSCDLPARTLEELKSRLDSMCFKAVAMLVTGWLHLLIIFVLFGCAASARTYGTPLSKVLRSRQIGTQSQIVNRLFSTGDYDPYSRPPVRDFADHPAIVVITSVFINRVVWRKHNLAEVDLYLREQWLDSRLTYEVDPRENIHEVPLPKNRNVWKPDTFFIGAEEQGEVSEDTLSRVVVEPSGYVRSSEKRSLSVSSDSSGWPLSDRKTFKLKISSYSYPIEDVVYLWANSPPNVLPVEVSAELLDGSAAYSFVDASAGDCVGNYSAGVHSCISVSITFKGCATGGLFKIFLPTVLLVVASWLHFWIHGSWSVPRTISAAGPFFILISLLLFLPTSTKPAVVWLVLCVLITFCSLLEYFLVICCSSHQRVRYTNGLLHPTTTTVIHTAHHDGDGMQGHNPSSVVISKEPVEMEHKANAAGLRLNNNFDLVSRIAFPIVFLVLTVIFLLFYSF</sequence>
<keyword evidence="5" id="KW-0406">Ion transport</keyword>
<feature type="transmembrane region" description="Helical" evidence="7">
    <location>
        <begin position="1145"/>
        <end position="1166"/>
    </location>
</feature>
<dbReference type="SUPFAM" id="SSF48208">
    <property type="entry name" value="Six-hairpin glycosidases"/>
    <property type="match status" value="1"/>
</dbReference>
<comment type="caution">
    <text evidence="10">The sequence shown here is derived from an EMBL/GenBank/DDBJ whole genome shotgun (WGS) entry which is preliminary data.</text>
</comment>
<protein>
    <submittedName>
        <fullName evidence="10">Neurotransmitter-gated ion-channel ligand binding domain-containing protein</fullName>
    </submittedName>
</protein>
<dbReference type="InterPro" id="IPR012341">
    <property type="entry name" value="6hp_glycosidase-like_sf"/>
</dbReference>
<keyword evidence="3" id="KW-0813">Transport</keyword>
<keyword evidence="7" id="KW-0812">Transmembrane</keyword>
<name>A0AAD4NAA2_9BILA</name>
<evidence type="ECO:0000256" key="7">
    <source>
        <dbReference type="SAM" id="Phobius"/>
    </source>
</evidence>
<evidence type="ECO:0000256" key="2">
    <source>
        <dbReference type="ARBA" id="ARBA00004236"/>
    </source>
</evidence>
<evidence type="ECO:0000256" key="1">
    <source>
        <dbReference type="ARBA" id="ARBA00004141"/>
    </source>
</evidence>
<dbReference type="GO" id="GO:0005886">
    <property type="term" value="C:plasma membrane"/>
    <property type="evidence" value="ECO:0007669"/>
    <property type="project" value="UniProtKB-SubCell"/>
</dbReference>
<dbReference type="SUPFAM" id="SSF63712">
    <property type="entry name" value="Nicotinic receptor ligand binding domain-like"/>
    <property type="match status" value="1"/>
</dbReference>
<dbReference type="CDD" id="cd02955">
    <property type="entry name" value="SSP411"/>
    <property type="match status" value="1"/>
</dbReference>
<dbReference type="Proteomes" id="UP001201812">
    <property type="component" value="Unassembled WGS sequence"/>
</dbReference>
<dbReference type="InterPro" id="IPR036734">
    <property type="entry name" value="Neur_chan_lig-bd_sf"/>
</dbReference>
<feature type="transmembrane region" description="Helical" evidence="7">
    <location>
        <begin position="1002"/>
        <end position="1023"/>
    </location>
</feature>
<proteinExistence type="predicted"/>
<dbReference type="Gene3D" id="2.70.170.10">
    <property type="entry name" value="Neurotransmitter-gated ion-channel ligand-binding domain"/>
    <property type="match status" value="1"/>
</dbReference>
<dbReference type="EMBL" id="JAKKPZ010000006">
    <property type="protein sequence ID" value="KAI1720382.1"/>
    <property type="molecule type" value="Genomic_DNA"/>
</dbReference>
<dbReference type="GO" id="GO:0005975">
    <property type="term" value="P:carbohydrate metabolic process"/>
    <property type="evidence" value="ECO:0007669"/>
    <property type="project" value="InterPro"/>
</dbReference>
<feature type="transmembrane region" description="Helical" evidence="7">
    <location>
        <begin position="741"/>
        <end position="765"/>
    </location>
</feature>
<dbReference type="SUPFAM" id="SSF90112">
    <property type="entry name" value="Neurotransmitter-gated ion-channel transmembrane pore"/>
    <property type="match status" value="1"/>
</dbReference>
<dbReference type="Gene3D" id="1.50.10.10">
    <property type="match status" value="1"/>
</dbReference>
<evidence type="ECO:0000313" key="11">
    <source>
        <dbReference type="Proteomes" id="UP001201812"/>
    </source>
</evidence>
<reference evidence="10" key="1">
    <citation type="submission" date="2022-01" db="EMBL/GenBank/DDBJ databases">
        <title>Genome Sequence Resource for Two Populations of Ditylenchus destructor, the Migratory Endoparasitic Phytonematode.</title>
        <authorList>
            <person name="Zhang H."/>
            <person name="Lin R."/>
            <person name="Xie B."/>
        </authorList>
    </citation>
    <scope>NUCLEOTIDE SEQUENCE</scope>
    <source>
        <strain evidence="10">BazhouSP</strain>
    </source>
</reference>
<keyword evidence="4" id="KW-1003">Cell membrane</keyword>
<dbReference type="PRINTS" id="PR00253">
    <property type="entry name" value="GABAARECEPTR"/>
</dbReference>